<sequence>MKRTQLAILITALVSQSALAEQQEPSLEVGETMTVVAQQGIANSTTTGSKMDVPIKELPFSVAVVDQQFIQDTGVKNIQDALLYTSGVYAGTFGLDSRGDWTKIRGVAPTQYLDGMKTNFGNYNNTRPDPFSLERIEILKGPSSVLYGQGSTGGTINLVSKLPQQQAAHQLWLQGGSHQRKQVAIDSTGPIANSKLLYRIVGLARKADTQVEHTEDNRYLINPSLTWMISPETNLTLLANFQKDETGTVLQFVPAEGSLYAGPNGQYIARSTFLSEPGWDGYDTEQTSFSALFDHRFNAIWSLAANARYTDSESDYRSMWSLPTGATNPDGTPIYYLPDGSINRAAYHKQGQSKVFNADVRATANFLTGNVEHALLMGIDAQQAKTRDDVWYGSGGTINPYAPVYGNVPSGYTISPGAENTNSQLGLYVSDQITLQRASINAGLRYDSTKTETDGSSISPSDQAFSGRLGAMYHFDSGVSPYLSYSQSFEPQGTVNDANSGQTLYLDPLRGEQYELGLKYQPEGQDLLATLAVYDIAQSNRAQADPNGGIRSLAEVSIRGAEFEVNKQWQQFELLASYTYQQTEDKQNGHRLAYIPDQLASAWASYRFSDRLEGLRIGLGSRYVGDTTDGSDLYSVPAYTVFDAMVAYQTGQWELSADAKNLFDKNYVAYCSSSGTCGYGEGLYVTANARYNF</sequence>
<evidence type="ECO:0000259" key="18">
    <source>
        <dbReference type="Pfam" id="PF00593"/>
    </source>
</evidence>
<dbReference type="CDD" id="cd01347">
    <property type="entry name" value="ligand_gated_channel"/>
    <property type="match status" value="1"/>
</dbReference>
<feature type="chain" id="PRO_5046064265" evidence="17">
    <location>
        <begin position="21"/>
        <end position="693"/>
    </location>
</feature>
<keyword evidence="10 15" id="KW-0798">TonB box</keyword>
<evidence type="ECO:0000256" key="4">
    <source>
        <dbReference type="ARBA" id="ARBA00022452"/>
    </source>
</evidence>
<comment type="similarity">
    <text evidence="2 14 16">Belongs to the TonB-dependent receptor family.</text>
</comment>
<dbReference type="InterPro" id="IPR010916">
    <property type="entry name" value="TonB_box_CS"/>
</dbReference>
<dbReference type="Pfam" id="PF07715">
    <property type="entry name" value="Plug"/>
    <property type="match status" value="1"/>
</dbReference>
<feature type="domain" description="TonB-dependent receptor-like beta-barrel" evidence="18">
    <location>
        <begin position="229"/>
        <end position="662"/>
    </location>
</feature>
<keyword evidence="21" id="KW-1185">Reference proteome</keyword>
<dbReference type="InterPro" id="IPR000531">
    <property type="entry name" value="Beta-barrel_TonB"/>
</dbReference>
<keyword evidence="8" id="KW-0408">Iron</keyword>
<gene>
    <name evidence="20" type="primary">bfrI</name>
    <name evidence="20" type="ORF">GCM10007414_36710</name>
</gene>
<dbReference type="InterPro" id="IPR010105">
    <property type="entry name" value="TonB_sidphr_rcpt"/>
</dbReference>
<dbReference type="PANTHER" id="PTHR32552">
    <property type="entry name" value="FERRICHROME IRON RECEPTOR-RELATED"/>
    <property type="match status" value="1"/>
</dbReference>
<comment type="caution">
    <text evidence="20">The sequence shown here is derived from an EMBL/GenBank/DDBJ whole genome shotgun (WGS) entry which is preliminary data.</text>
</comment>
<dbReference type="Pfam" id="PF00593">
    <property type="entry name" value="TonB_dep_Rec_b-barrel"/>
    <property type="match status" value="1"/>
</dbReference>
<dbReference type="SUPFAM" id="SSF56935">
    <property type="entry name" value="Porins"/>
    <property type="match status" value="1"/>
</dbReference>
<evidence type="ECO:0000256" key="7">
    <source>
        <dbReference type="ARBA" id="ARBA00022729"/>
    </source>
</evidence>
<dbReference type="PROSITE" id="PS52016">
    <property type="entry name" value="TONB_DEPENDENT_REC_3"/>
    <property type="match status" value="1"/>
</dbReference>
<dbReference type="NCBIfam" id="TIGR01783">
    <property type="entry name" value="TonB-siderophor"/>
    <property type="match status" value="1"/>
</dbReference>
<dbReference type="InterPro" id="IPR037066">
    <property type="entry name" value="Plug_dom_sf"/>
</dbReference>
<dbReference type="Gene3D" id="2.40.170.20">
    <property type="entry name" value="TonB-dependent receptor, beta-barrel domain"/>
    <property type="match status" value="1"/>
</dbReference>
<evidence type="ECO:0000256" key="5">
    <source>
        <dbReference type="ARBA" id="ARBA00022496"/>
    </source>
</evidence>
<evidence type="ECO:0000256" key="3">
    <source>
        <dbReference type="ARBA" id="ARBA00022448"/>
    </source>
</evidence>
<evidence type="ECO:0000256" key="2">
    <source>
        <dbReference type="ARBA" id="ARBA00009810"/>
    </source>
</evidence>
<dbReference type="RefSeq" id="WP_055732491.1">
    <property type="nucleotide sequence ID" value="NZ_BMDY01000032.1"/>
</dbReference>
<keyword evidence="9" id="KW-0406">Ion transport</keyword>
<evidence type="ECO:0000313" key="20">
    <source>
        <dbReference type="EMBL" id="GGB19970.1"/>
    </source>
</evidence>
<keyword evidence="6 14" id="KW-0812">Transmembrane</keyword>
<feature type="signal peptide" evidence="17">
    <location>
        <begin position="1"/>
        <end position="20"/>
    </location>
</feature>
<evidence type="ECO:0000256" key="8">
    <source>
        <dbReference type="ARBA" id="ARBA00023004"/>
    </source>
</evidence>
<protein>
    <submittedName>
        <fullName evidence="20">Ferrisiderophore receptor</fullName>
    </submittedName>
</protein>
<proteinExistence type="inferred from homology"/>
<name>A0ABQ1I5X0_9ALTE</name>
<evidence type="ECO:0000259" key="19">
    <source>
        <dbReference type="Pfam" id="PF07715"/>
    </source>
</evidence>
<dbReference type="Proteomes" id="UP000651977">
    <property type="component" value="Unassembled WGS sequence"/>
</dbReference>
<evidence type="ECO:0000256" key="13">
    <source>
        <dbReference type="ARBA" id="ARBA00023237"/>
    </source>
</evidence>
<evidence type="ECO:0000256" key="6">
    <source>
        <dbReference type="ARBA" id="ARBA00022692"/>
    </source>
</evidence>
<organism evidence="20 21">
    <name type="scientific">Agarivorans gilvus</name>
    <dbReference type="NCBI Taxonomy" id="680279"/>
    <lineage>
        <taxon>Bacteria</taxon>
        <taxon>Pseudomonadati</taxon>
        <taxon>Pseudomonadota</taxon>
        <taxon>Gammaproteobacteria</taxon>
        <taxon>Alteromonadales</taxon>
        <taxon>Alteromonadaceae</taxon>
        <taxon>Agarivorans</taxon>
    </lineage>
</organism>
<accession>A0ABQ1I5X0</accession>
<keyword evidence="12 20" id="KW-0675">Receptor</keyword>
<dbReference type="InterPro" id="IPR036942">
    <property type="entry name" value="Beta-barrel_TonB_sf"/>
</dbReference>
<keyword evidence="7 17" id="KW-0732">Signal</keyword>
<evidence type="ECO:0000256" key="14">
    <source>
        <dbReference type="PROSITE-ProRule" id="PRU01360"/>
    </source>
</evidence>
<dbReference type="InterPro" id="IPR039426">
    <property type="entry name" value="TonB-dep_rcpt-like"/>
</dbReference>
<keyword evidence="4 14" id="KW-1134">Transmembrane beta strand</keyword>
<keyword evidence="5" id="KW-0410">Iron transport</keyword>
<keyword evidence="3 14" id="KW-0813">Transport</keyword>
<dbReference type="InterPro" id="IPR012910">
    <property type="entry name" value="Plug_dom"/>
</dbReference>
<evidence type="ECO:0000256" key="17">
    <source>
        <dbReference type="SAM" id="SignalP"/>
    </source>
</evidence>
<feature type="domain" description="TonB-dependent receptor plug" evidence="19">
    <location>
        <begin position="55"/>
        <end position="155"/>
    </location>
</feature>
<dbReference type="EMBL" id="BMDY01000032">
    <property type="protein sequence ID" value="GGB19970.1"/>
    <property type="molecule type" value="Genomic_DNA"/>
</dbReference>
<evidence type="ECO:0000256" key="12">
    <source>
        <dbReference type="ARBA" id="ARBA00023170"/>
    </source>
</evidence>
<reference evidence="21" key="1">
    <citation type="journal article" date="2019" name="Int. J. Syst. Evol. Microbiol.">
        <title>The Global Catalogue of Microorganisms (GCM) 10K type strain sequencing project: providing services to taxonomists for standard genome sequencing and annotation.</title>
        <authorList>
            <consortium name="The Broad Institute Genomics Platform"/>
            <consortium name="The Broad Institute Genome Sequencing Center for Infectious Disease"/>
            <person name="Wu L."/>
            <person name="Ma J."/>
        </authorList>
    </citation>
    <scope>NUCLEOTIDE SEQUENCE [LARGE SCALE GENOMIC DNA]</scope>
    <source>
        <strain evidence="21">CGMCC 1.10131</strain>
    </source>
</reference>
<evidence type="ECO:0000256" key="16">
    <source>
        <dbReference type="RuleBase" id="RU003357"/>
    </source>
</evidence>
<comment type="subcellular location">
    <subcellularLocation>
        <location evidence="1 14">Cell outer membrane</location>
        <topology evidence="1 14">Multi-pass membrane protein</topology>
    </subcellularLocation>
</comment>
<keyword evidence="13 14" id="KW-0998">Cell outer membrane</keyword>
<dbReference type="Gene3D" id="2.170.130.10">
    <property type="entry name" value="TonB-dependent receptor, plug domain"/>
    <property type="match status" value="1"/>
</dbReference>
<evidence type="ECO:0000256" key="15">
    <source>
        <dbReference type="PROSITE-ProRule" id="PRU10143"/>
    </source>
</evidence>
<evidence type="ECO:0000256" key="1">
    <source>
        <dbReference type="ARBA" id="ARBA00004571"/>
    </source>
</evidence>
<evidence type="ECO:0000256" key="10">
    <source>
        <dbReference type="ARBA" id="ARBA00023077"/>
    </source>
</evidence>
<dbReference type="PANTHER" id="PTHR32552:SF68">
    <property type="entry name" value="FERRICHROME OUTER MEMBRANE TRANSPORTER_PHAGE RECEPTOR"/>
    <property type="match status" value="1"/>
</dbReference>
<dbReference type="PROSITE" id="PS00430">
    <property type="entry name" value="TONB_DEPENDENT_REC_1"/>
    <property type="match status" value="1"/>
</dbReference>
<evidence type="ECO:0000256" key="11">
    <source>
        <dbReference type="ARBA" id="ARBA00023136"/>
    </source>
</evidence>
<keyword evidence="11 14" id="KW-0472">Membrane</keyword>
<evidence type="ECO:0000313" key="21">
    <source>
        <dbReference type="Proteomes" id="UP000651977"/>
    </source>
</evidence>
<evidence type="ECO:0000256" key="9">
    <source>
        <dbReference type="ARBA" id="ARBA00023065"/>
    </source>
</evidence>
<feature type="short sequence motif" description="TonB box" evidence="15">
    <location>
        <begin position="32"/>
        <end position="38"/>
    </location>
</feature>